<evidence type="ECO:0000313" key="1">
    <source>
        <dbReference type="EMBL" id="KAL3388010.1"/>
    </source>
</evidence>
<protein>
    <submittedName>
        <fullName evidence="1">Uncharacterized protein</fullName>
    </submittedName>
</protein>
<evidence type="ECO:0000313" key="2">
    <source>
        <dbReference type="Proteomes" id="UP001627154"/>
    </source>
</evidence>
<proteinExistence type="predicted"/>
<dbReference type="EMBL" id="JBJJXI010000136">
    <property type="protein sequence ID" value="KAL3388010.1"/>
    <property type="molecule type" value="Genomic_DNA"/>
</dbReference>
<comment type="caution">
    <text evidence="1">The sequence shown here is derived from an EMBL/GenBank/DDBJ whole genome shotgun (WGS) entry which is preliminary data.</text>
</comment>
<sequence length="113" mass="12965">MQYDSDGGTIYEDSLDCESESDNESIISLFHRKIDVLHIDELLASKSVVLHNGCVVVDFYYLEVRVTVDDELIATLDLNLLCHYECWDDDTPTCTWCGETQESKDSRIFAKFD</sequence>
<dbReference type="AlphaFoldDB" id="A0ABD2W4J5"/>
<accession>A0ABD2W4J5</accession>
<keyword evidence="2" id="KW-1185">Reference proteome</keyword>
<gene>
    <name evidence="1" type="ORF">TKK_017079</name>
</gene>
<reference evidence="1 2" key="1">
    <citation type="journal article" date="2024" name="bioRxiv">
        <title>A reference genome for Trichogramma kaykai: A tiny desert-dwelling parasitoid wasp with competing sex-ratio distorters.</title>
        <authorList>
            <person name="Culotta J."/>
            <person name="Lindsey A.R."/>
        </authorList>
    </citation>
    <scope>NUCLEOTIDE SEQUENCE [LARGE SCALE GENOMIC DNA]</scope>
    <source>
        <strain evidence="1 2">KSX58</strain>
    </source>
</reference>
<dbReference type="Proteomes" id="UP001627154">
    <property type="component" value="Unassembled WGS sequence"/>
</dbReference>
<organism evidence="1 2">
    <name type="scientific">Trichogramma kaykai</name>
    <dbReference type="NCBI Taxonomy" id="54128"/>
    <lineage>
        <taxon>Eukaryota</taxon>
        <taxon>Metazoa</taxon>
        <taxon>Ecdysozoa</taxon>
        <taxon>Arthropoda</taxon>
        <taxon>Hexapoda</taxon>
        <taxon>Insecta</taxon>
        <taxon>Pterygota</taxon>
        <taxon>Neoptera</taxon>
        <taxon>Endopterygota</taxon>
        <taxon>Hymenoptera</taxon>
        <taxon>Apocrita</taxon>
        <taxon>Proctotrupomorpha</taxon>
        <taxon>Chalcidoidea</taxon>
        <taxon>Trichogrammatidae</taxon>
        <taxon>Trichogramma</taxon>
    </lineage>
</organism>
<name>A0ABD2W4J5_9HYME</name>